<reference evidence="2 3" key="1">
    <citation type="submission" date="2014-06" db="EMBL/GenBank/DDBJ databases">
        <authorList>
            <person name="Karssen M.P."/>
            <person name="Best A."/>
            <person name="Stukey J."/>
            <person name="D'Addario T.J."/>
            <person name="Day A.S."/>
            <person name="Deeg C.E."/>
            <person name="Johnson L.E."/>
            <person name="Leonard B.R."/>
            <person name="Neilands D.A."/>
            <person name="Owens N.D."/>
            <person name="Schuman J.A."/>
            <person name="Stukel M.G."/>
            <person name="Tans L.M."/>
            <person name="Thomas M.K."/>
            <person name="Ulmer M.R."/>
            <person name="VanWynen C.M."/>
            <person name="Vessells D.W."/>
            <person name="Viveen V.D."/>
            <person name="Weiss M.P."/>
            <person name="Anders K.R."/>
            <person name="Braun M.A."/>
            <person name="Delesalle V.A."/>
            <person name="Hughes L.E."/>
            <person name="Ware V.C."/>
            <person name="Bradley K.W."/>
            <person name="Barker L.P."/>
            <person name="Asai D.J."/>
            <person name="Bowman C.A."/>
            <person name="Russell D.A."/>
            <person name="Pope W.H."/>
            <person name="Jacobs-Sera D."/>
            <person name="Hendrix R.W."/>
            <person name="Hatfull G.F."/>
        </authorList>
    </citation>
    <scope>NUCLEOTIDE SEQUENCE [LARGE SCALE GENOMIC DNA]</scope>
</reference>
<accession>A0A076YHH5</accession>
<dbReference type="RefSeq" id="YP_009125379.1">
    <property type="nucleotide sequence ID" value="NC_026596.1"/>
</dbReference>
<dbReference type="GeneID" id="23680161"/>
<dbReference type="EMBL" id="KM066034">
    <property type="protein sequence ID" value="AIK67713.1"/>
    <property type="molecule type" value="Genomic_DNA"/>
</dbReference>
<evidence type="ECO:0000256" key="1">
    <source>
        <dbReference type="SAM" id="MobiDB-lite"/>
    </source>
</evidence>
<dbReference type="OrthoDB" id="25010at10239"/>
<dbReference type="Proteomes" id="UP000201872">
    <property type="component" value="Segment"/>
</dbReference>
<dbReference type="KEGG" id="vg:23680161"/>
<gene>
    <name evidence="2" type="ORF">PBI_INVENTUM_98</name>
</gene>
<proteinExistence type="predicted"/>
<protein>
    <submittedName>
        <fullName evidence="2">Uncharacterized protein</fullName>
    </submittedName>
</protein>
<organism evidence="2 3">
    <name type="scientific">Mycobacterium phage Inventum</name>
    <dbReference type="NCBI Taxonomy" id="1527580"/>
    <lineage>
        <taxon>Viruses</taxon>
        <taxon>Duplodnaviria</taxon>
        <taxon>Heunggongvirae</taxon>
        <taxon>Uroviricota</taxon>
        <taxon>Caudoviricetes</taxon>
        <taxon>Gracegardnervirinae</taxon>
        <taxon>Cheoctovirus</taxon>
        <taxon>Cheoctovirus inventum</taxon>
    </lineage>
</organism>
<sequence length="53" mass="6173">MDDAARARLELRRSNAAQPHRNRHREQKTGRTTDRTICYCGDADCDTCGTWYE</sequence>
<feature type="compositionally biased region" description="Basic and acidic residues" evidence="1">
    <location>
        <begin position="1"/>
        <end position="13"/>
    </location>
</feature>
<evidence type="ECO:0000313" key="2">
    <source>
        <dbReference type="EMBL" id="AIK67713.1"/>
    </source>
</evidence>
<feature type="region of interest" description="Disordered" evidence="1">
    <location>
        <begin position="1"/>
        <end position="30"/>
    </location>
</feature>
<name>A0A076YHH5_9CAUD</name>
<keyword evidence="3" id="KW-1185">Reference proteome</keyword>
<evidence type="ECO:0000313" key="3">
    <source>
        <dbReference type="Proteomes" id="UP000201872"/>
    </source>
</evidence>